<dbReference type="GO" id="GO:0043824">
    <property type="term" value="F:succinylglutamate-semialdehyde dehydrogenase activity"/>
    <property type="evidence" value="ECO:0007669"/>
    <property type="project" value="UniProtKB-EC"/>
</dbReference>
<feature type="active site" evidence="4">
    <location>
        <position position="281"/>
    </location>
</feature>
<evidence type="ECO:0000256" key="5">
    <source>
        <dbReference type="PROSITE-ProRule" id="PRU10007"/>
    </source>
</evidence>
<dbReference type="Gene3D" id="3.40.605.10">
    <property type="entry name" value="Aldehyde Dehydrogenase, Chain A, domain 1"/>
    <property type="match status" value="1"/>
</dbReference>
<dbReference type="KEGG" id="tcd:AAIA72_04280"/>
<dbReference type="PROSITE" id="PS00687">
    <property type="entry name" value="ALDEHYDE_DEHYDR_GLU"/>
    <property type="match status" value="1"/>
</dbReference>
<name>A0AB39UYB4_9GAMM</name>
<gene>
    <name evidence="4 7" type="primary">astD</name>
    <name evidence="7" type="ORF">AAIA72_04280</name>
</gene>
<dbReference type="InterPro" id="IPR015590">
    <property type="entry name" value="Aldehyde_DH_dom"/>
</dbReference>
<evidence type="ECO:0000256" key="4">
    <source>
        <dbReference type="HAMAP-Rule" id="MF_01174"/>
    </source>
</evidence>
<comment type="function">
    <text evidence="4">Catalyzes the NAD-dependent reduction of succinylglutamate semialdehyde into succinylglutamate.</text>
</comment>
<dbReference type="InterPro" id="IPR016163">
    <property type="entry name" value="Ald_DH_C"/>
</dbReference>
<dbReference type="SUPFAM" id="SSF53720">
    <property type="entry name" value="ALDH-like"/>
    <property type="match status" value="1"/>
</dbReference>
<feature type="binding site" evidence="4">
    <location>
        <begin position="224"/>
        <end position="229"/>
    </location>
    <ligand>
        <name>NAD(+)</name>
        <dbReference type="ChEBI" id="CHEBI:57540"/>
    </ligand>
</feature>
<dbReference type="PANTHER" id="PTHR11699">
    <property type="entry name" value="ALDEHYDE DEHYDROGENASE-RELATED"/>
    <property type="match status" value="1"/>
</dbReference>
<keyword evidence="2 4" id="KW-0560">Oxidoreductase</keyword>
<dbReference type="Pfam" id="PF00171">
    <property type="entry name" value="Aldedh"/>
    <property type="match status" value="1"/>
</dbReference>
<dbReference type="NCBIfam" id="TIGR03240">
    <property type="entry name" value="arg_catab_astD"/>
    <property type="match status" value="1"/>
</dbReference>
<organism evidence="7">
    <name type="scientific">Thermohahella caldifontis</name>
    <dbReference type="NCBI Taxonomy" id="3142973"/>
    <lineage>
        <taxon>Bacteria</taxon>
        <taxon>Pseudomonadati</taxon>
        <taxon>Pseudomonadota</taxon>
        <taxon>Gammaproteobacteria</taxon>
        <taxon>Oceanospirillales</taxon>
        <taxon>Hahellaceae</taxon>
        <taxon>Thermohahella</taxon>
    </lineage>
</organism>
<dbReference type="EC" id="1.2.1.71" evidence="4"/>
<comment type="similarity">
    <text evidence="4">Belongs to the aldehyde dehydrogenase family. AstD subfamily.</text>
</comment>
<dbReference type="HAMAP" id="MF_01174">
    <property type="entry name" value="Aldedh_AstD"/>
    <property type="match status" value="1"/>
</dbReference>
<evidence type="ECO:0000259" key="6">
    <source>
        <dbReference type="Pfam" id="PF00171"/>
    </source>
</evidence>
<dbReference type="AlphaFoldDB" id="A0AB39UYB4"/>
<comment type="pathway">
    <text evidence="4">Amino-acid degradation; L-arginine degradation via AST pathway; L-glutamate and succinate from L-arginine: step 4/5.</text>
</comment>
<evidence type="ECO:0000256" key="3">
    <source>
        <dbReference type="ARBA" id="ARBA00023027"/>
    </source>
</evidence>
<keyword evidence="3 4" id="KW-0520">NAD</keyword>
<evidence type="ECO:0000256" key="1">
    <source>
        <dbReference type="ARBA" id="ARBA00022503"/>
    </source>
</evidence>
<reference evidence="7" key="1">
    <citation type="submission" date="2024-05" db="EMBL/GenBank/DDBJ databases">
        <title>Genome sequencing of novel strain.</title>
        <authorList>
            <person name="Ganbat D."/>
            <person name="Ganbat S."/>
            <person name="Lee S.-J."/>
        </authorList>
    </citation>
    <scope>NUCLEOTIDE SEQUENCE</scope>
    <source>
        <strain evidence="7">SMD15-11</strain>
    </source>
</reference>
<dbReference type="InterPro" id="IPR016161">
    <property type="entry name" value="Ald_DH/histidinol_DH"/>
</dbReference>
<dbReference type="GO" id="GO:0019545">
    <property type="term" value="P:L-arginine catabolic process to succinate"/>
    <property type="evidence" value="ECO:0007669"/>
    <property type="project" value="UniProtKB-UniRule"/>
</dbReference>
<feature type="active site" evidence="4 5">
    <location>
        <position position="247"/>
    </location>
</feature>
<comment type="catalytic activity">
    <reaction evidence="4">
        <text>N-succinyl-L-glutamate 5-semialdehyde + NAD(+) + H2O = N-succinyl-L-glutamate + NADH + 2 H(+)</text>
        <dbReference type="Rhea" id="RHEA:10812"/>
        <dbReference type="ChEBI" id="CHEBI:15377"/>
        <dbReference type="ChEBI" id="CHEBI:15378"/>
        <dbReference type="ChEBI" id="CHEBI:57540"/>
        <dbReference type="ChEBI" id="CHEBI:57945"/>
        <dbReference type="ChEBI" id="CHEBI:58520"/>
        <dbReference type="ChEBI" id="CHEBI:58763"/>
        <dbReference type="EC" id="1.2.1.71"/>
    </reaction>
</comment>
<dbReference type="GO" id="GO:0019544">
    <property type="term" value="P:L-arginine catabolic process to L-glutamate"/>
    <property type="evidence" value="ECO:0007669"/>
    <property type="project" value="UniProtKB-UniRule"/>
</dbReference>
<proteinExistence type="inferred from homology"/>
<dbReference type="InterPro" id="IPR017649">
    <property type="entry name" value="SuccinylGlu_semiald_DH_AstD"/>
</dbReference>
<dbReference type="FunFam" id="3.40.605.10:FF:000010">
    <property type="entry name" value="N-succinylglutamate 5-semialdehyde dehydrogenase"/>
    <property type="match status" value="1"/>
</dbReference>
<dbReference type="NCBIfam" id="NF006992">
    <property type="entry name" value="PRK09457.1"/>
    <property type="match status" value="1"/>
</dbReference>
<dbReference type="RefSeq" id="WP_369602193.1">
    <property type="nucleotide sequence ID" value="NZ_CP154858.1"/>
</dbReference>
<dbReference type="EMBL" id="CP154858">
    <property type="protein sequence ID" value="XDT73199.1"/>
    <property type="molecule type" value="Genomic_DNA"/>
</dbReference>
<dbReference type="PROSITE" id="PS00070">
    <property type="entry name" value="ALDEHYDE_DEHYDR_CYS"/>
    <property type="match status" value="1"/>
</dbReference>
<protein>
    <recommendedName>
        <fullName evidence="4">N-succinylglutamate 5-semialdehyde dehydrogenase</fullName>
        <ecNumber evidence="4">1.2.1.71</ecNumber>
    </recommendedName>
    <alternativeName>
        <fullName evidence="4">Succinylglutamic semialdehyde dehydrogenase</fullName>
        <shortName evidence="4">SGSD</shortName>
    </alternativeName>
</protein>
<keyword evidence="1 4" id="KW-0056">Arginine metabolism</keyword>
<evidence type="ECO:0000313" key="7">
    <source>
        <dbReference type="EMBL" id="XDT73199.1"/>
    </source>
</evidence>
<accession>A0AB39UYB4</accession>
<sequence length="490" mass="52946">MKLTGENRLGHQWVTGQGALLESRNAVTGETVWQGHMASPAQVDEAVRQSREAFRGWRRMPLEGRIGILNRWADVLKSHSEELATLIGRETGKPLWESRTEVAAMIGKVPLSIQAYHERTGYKESDVAAGHAILQHRPHGVVAVFGPYNFPGHLPNGHIVPALLAGNTVVFKPSEQTPAVAEFMVRLWDETGLPEGVLSLVQGERETGIALANHPDIDGLFFTGSSATGHAIHKAFSGHPEKILALEMGGNNPLIAEPVKARAGAIHHVLFSAFVSAGQRCTCARRLLVQAGTEGDALLEDIVRAAGQLRVGAWNADPQPFMGGLISARAGEAILAAQKRLVELGGNLLLESRPLENNTALLTPGIVDVTAIRDLPDEEYFGPLLQVQRYHTFEEALELANRTRYGLAAGLISDDRQRFEMFMEEIRAGIVNWNKPLTGASSAAPFGGIGASGNHRPSAYYAADYCAWPMASLVDDTARAPENLSPGMTL</sequence>
<evidence type="ECO:0000256" key="2">
    <source>
        <dbReference type="ARBA" id="ARBA00023002"/>
    </source>
</evidence>
<dbReference type="InterPro" id="IPR029510">
    <property type="entry name" value="Ald_DH_CS_GLU"/>
</dbReference>
<feature type="domain" description="Aldehyde dehydrogenase" evidence="6">
    <location>
        <begin position="13"/>
        <end position="464"/>
    </location>
</feature>
<dbReference type="Gene3D" id="3.40.309.10">
    <property type="entry name" value="Aldehyde Dehydrogenase, Chain A, domain 2"/>
    <property type="match status" value="1"/>
</dbReference>
<dbReference type="InterPro" id="IPR016160">
    <property type="entry name" value="Ald_DH_CS_CYS"/>
</dbReference>
<dbReference type="InterPro" id="IPR016162">
    <property type="entry name" value="Ald_DH_N"/>
</dbReference>
<dbReference type="CDD" id="cd07095">
    <property type="entry name" value="ALDH_SGSD_AstD"/>
    <property type="match status" value="1"/>
</dbReference>